<dbReference type="EMBL" id="JACHNU010000001">
    <property type="protein sequence ID" value="MBB4661727.1"/>
    <property type="molecule type" value="Genomic_DNA"/>
</dbReference>
<dbReference type="CDD" id="cd00667">
    <property type="entry name" value="ring_hydroxylating_dioxygenases_beta"/>
    <property type="match status" value="1"/>
</dbReference>
<evidence type="ECO:0000313" key="4">
    <source>
        <dbReference type="Proteomes" id="UP000585272"/>
    </source>
</evidence>
<evidence type="ECO:0000313" key="3">
    <source>
        <dbReference type="EMBL" id="MBB4661727.1"/>
    </source>
</evidence>
<evidence type="ECO:0000256" key="2">
    <source>
        <dbReference type="ARBA" id="ARBA00023002"/>
    </source>
</evidence>
<dbReference type="InterPro" id="IPR032710">
    <property type="entry name" value="NTF2-like_dom_sf"/>
</dbReference>
<comment type="similarity">
    <text evidence="1">Belongs to the bacterial ring-hydroxylating dioxygenase beta subunit family.</text>
</comment>
<dbReference type="Proteomes" id="UP000585272">
    <property type="component" value="Unassembled WGS sequence"/>
</dbReference>
<dbReference type="Pfam" id="PF00866">
    <property type="entry name" value="Ring_hydroxyl_B"/>
    <property type="match status" value="1"/>
</dbReference>
<accession>A0A840I9Y5</accession>
<comment type="caution">
    <text evidence="3">The sequence shown here is derived from an EMBL/GenBank/DDBJ whole genome shotgun (WGS) entry which is preliminary data.</text>
</comment>
<proteinExistence type="inferred from homology"/>
<gene>
    <name evidence="3" type="ORF">BDZ31_001300</name>
</gene>
<reference evidence="3 4" key="1">
    <citation type="submission" date="2020-08" db="EMBL/GenBank/DDBJ databases">
        <title>Genomic Encyclopedia of Archaeal and Bacterial Type Strains, Phase II (KMG-II): from individual species to whole genera.</title>
        <authorList>
            <person name="Goeker M."/>
        </authorList>
    </citation>
    <scope>NUCLEOTIDE SEQUENCE [LARGE SCALE GENOMIC DNA]</scope>
    <source>
        <strain evidence="3 4">DSM 23288</strain>
    </source>
</reference>
<dbReference type="AlphaFoldDB" id="A0A840I9Y5"/>
<keyword evidence="2" id="KW-0560">Oxidoreductase</keyword>
<dbReference type="PANTHER" id="PTHR41534">
    <property type="entry name" value="BLR3401 PROTEIN"/>
    <property type="match status" value="1"/>
</dbReference>
<name>A0A840I9Y5_9ACTN</name>
<dbReference type="NCBIfam" id="NF007479">
    <property type="entry name" value="PRK10069.1"/>
    <property type="match status" value="1"/>
</dbReference>
<dbReference type="InterPro" id="IPR000391">
    <property type="entry name" value="Rng_hydr_dOase-bsu"/>
</dbReference>
<evidence type="ECO:0000256" key="1">
    <source>
        <dbReference type="ARBA" id="ARBA00009570"/>
    </source>
</evidence>
<keyword evidence="4" id="KW-1185">Reference proteome</keyword>
<dbReference type="Gene3D" id="3.10.450.50">
    <property type="match status" value="1"/>
</dbReference>
<dbReference type="RefSeq" id="WP_183340135.1">
    <property type="nucleotide sequence ID" value="NZ_JACHNU010000001.1"/>
</dbReference>
<dbReference type="SUPFAM" id="SSF54427">
    <property type="entry name" value="NTF2-like"/>
    <property type="match status" value="1"/>
</dbReference>
<dbReference type="PANTHER" id="PTHR41534:SF2">
    <property type="entry name" value="3-PHENYLPROPIONATE_CINNAMIC ACID DIOXYGENASE SUBUNIT BETA"/>
    <property type="match status" value="1"/>
</dbReference>
<organism evidence="3 4">
    <name type="scientific">Conexibacter arvalis</name>
    <dbReference type="NCBI Taxonomy" id="912552"/>
    <lineage>
        <taxon>Bacteria</taxon>
        <taxon>Bacillati</taxon>
        <taxon>Actinomycetota</taxon>
        <taxon>Thermoleophilia</taxon>
        <taxon>Solirubrobacterales</taxon>
        <taxon>Conexibacteraceae</taxon>
        <taxon>Conexibacter</taxon>
    </lineage>
</organism>
<dbReference type="GO" id="GO:0019380">
    <property type="term" value="P:3-phenylpropionate catabolic process"/>
    <property type="evidence" value="ECO:0007669"/>
    <property type="project" value="TreeGrafter"/>
</dbReference>
<sequence>MSETTTAAELLPVGSDDYSRAALFLYREAQLLDDARFEDWLETLHDELVYEMPVRQSVMPKDGTGFVDGMTFLTETRNSLLTRVRRLQTEQAWAEQPGSRTRHLVANVLVERGAAEGELNVTSAFLVTRTRADLPYDFFSGERRDVLARDGERLLLKRRQILFDQTVMKSYNLSIFL</sequence>
<protein>
    <submittedName>
        <fullName evidence="3">3-phenylpropionate/cinnamic acid dioxygenase small subunit</fullName>
    </submittedName>
</protein>
<dbReference type="GO" id="GO:0051213">
    <property type="term" value="F:dioxygenase activity"/>
    <property type="evidence" value="ECO:0007669"/>
    <property type="project" value="UniProtKB-KW"/>
</dbReference>
<keyword evidence="3" id="KW-0223">Dioxygenase</keyword>